<evidence type="ECO:0000256" key="3">
    <source>
        <dbReference type="SAM" id="MobiDB-lite"/>
    </source>
</evidence>
<dbReference type="Pfam" id="PF08144">
    <property type="entry name" value="CPL"/>
    <property type="match status" value="1"/>
</dbReference>
<dbReference type="AlphaFoldDB" id="A0AA39FCN0"/>
<keyword evidence="6" id="KW-1185">Reference proteome</keyword>
<protein>
    <recommendedName>
        <fullName evidence="4">PUM-HD domain-containing protein</fullName>
    </recommendedName>
</protein>
<feature type="compositionally biased region" description="Basic and acidic residues" evidence="3">
    <location>
        <begin position="1"/>
        <end position="16"/>
    </location>
</feature>
<feature type="compositionally biased region" description="Polar residues" evidence="3">
    <location>
        <begin position="66"/>
        <end position="83"/>
    </location>
</feature>
<dbReference type="SUPFAM" id="SSF48371">
    <property type="entry name" value="ARM repeat"/>
    <property type="match status" value="1"/>
</dbReference>
<evidence type="ECO:0000313" key="5">
    <source>
        <dbReference type="EMBL" id="KAK0167031.1"/>
    </source>
</evidence>
<proteinExistence type="predicted"/>
<dbReference type="PANTHER" id="PTHR13389">
    <property type="entry name" value="PUMILIO HOMOLOG 3"/>
    <property type="match status" value="1"/>
</dbReference>
<dbReference type="InterPro" id="IPR040059">
    <property type="entry name" value="PUM3"/>
</dbReference>
<reference evidence="5" key="1">
    <citation type="journal article" date="2023" name="bioRxiv">
        <title>Scaffold-level genome assemblies of two parasitoid biocontrol wasps reveal the parthenogenesis mechanism and an associated novel virus.</title>
        <authorList>
            <person name="Inwood S."/>
            <person name="Skelly J."/>
            <person name="Guhlin J."/>
            <person name="Harrop T."/>
            <person name="Goldson S."/>
            <person name="Dearden P."/>
        </authorList>
    </citation>
    <scope>NUCLEOTIDE SEQUENCE</scope>
    <source>
        <strain evidence="5">Lincoln</strain>
        <tissue evidence="5">Whole body</tissue>
    </source>
</reference>
<dbReference type="InterPro" id="IPR012959">
    <property type="entry name" value="CPL_dom"/>
</dbReference>
<dbReference type="PROSITE" id="PS50303">
    <property type="entry name" value="PUM_HD"/>
    <property type="match status" value="1"/>
</dbReference>
<evidence type="ECO:0000259" key="4">
    <source>
        <dbReference type="PROSITE" id="PS50303"/>
    </source>
</evidence>
<feature type="region of interest" description="Disordered" evidence="3">
    <location>
        <begin position="1"/>
        <end position="49"/>
    </location>
</feature>
<dbReference type="SMART" id="SM00025">
    <property type="entry name" value="Pumilio"/>
    <property type="match status" value="6"/>
</dbReference>
<organism evidence="5 6">
    <name type="scientific">Microctonus hyperodae</name>
    <name type="common">Parasitoid wasp</name>
    <dbReference type="NCBI Taxonomy" id="165561"/>
    <lineage>
        <taxon>Eukaryota</taxon>
        <taxon>Metazoa</taxon>
        <taxon>Ecdysozoa</taxon>
        <taxon>Arthropoda</taxon>
        <taxon>Hexapoda</taxon>
        <taxon>Insecta</taxon>
        <taxon>Pterygota</taxon>
        <taxon>Neoptera</taxon>
        <taxon>Endopterygota</taxon>
        <taxon>Hymenoptera</taxon>
        <taxon>Apocrita</taxon>
        <taxon>Ichneumonoidea</taxon>
        <taxon>Braconidae</taxon>
        <taxon>Euphorinae</taxon>
        <taxon>Microctonus</taxon>
    </lineage>
</organism>
<feature type="domain" description="PUM-HD" evidence="4">
    <location>
        <begin position="121"/>
        <end position="474"/>
    </location>
</feature>
<dbReference type="GO" id="GO:0006417">
    <property type="term" value="P:regulation of translation"/>
    <property type="evidence" value="ECO:0007669"/>
    <property type="project" value="TreeGrafter"/>
</dbReference>
<dbReference type="InterPro" id="IPR001313">
    <property type="entry name" value="Pumilio_RNA-bd_rpt"/>
</dbReference>
<name>A0AA39FCN0_MICHY</name>
<comment type="caution">
    <text evidence="5">The sequence shown here is derived from an EMBL/GenBank/DDBJ whole genome shotgun (WGS) entry which is preliminary data.</text>
</comment>
<dbReference type="GO" id="GO:0003729">
    <property type="term" value="F:mRNA binding"/>
    <property type="evidence" value="ECO:0007669"/>
    <property type="project" value="TreeGrafter"/>
</dbReference>
<dbReference type="PANTHER" id="PTHR13389:SF0">
    <property type="entry name" value="PUMILIO HOMOLOG 3"/>
    <property type="match status" value="1"/>
</dbReference>
<dbReference type="Proteomes" id="UP001168972">
    <property type="component" value="Unassembled WGS sequence"/>
</dbReference>
<evidence type="ECO:0000313" key="6">
    <source>
        <dbReference type="Proteomes" id="UP001168972"/>
    </source>
</evidence>
<feature type="compositionally biased region" description="Basic and acidic residues" evidence="3">
    <location>
        <begin position="39"/>
        <end position="49"/>
    </location>
</feature>
<dbReference type="EMBL" id="JAQQBR010001832">
    <property type="protein sequence ID" value="KAK0167031.1"/>
    <property type="molecule type" value="Genomic_DNA"/>
</dbReference>
<evidence type="ECO:0000256" key="1">
    <source>
        <dbReference type="ARBA" id="ARBA00022737"/>
    </source>
</evidence>
<reference evidence="5" key="2">
    <citation type="submission" date="2023-03" db="EMBL/GenBank/DDBJ databases">
        <authorList>
            <person name="Inwood S.N."/>
            <person name="Skelly J.G."/>
            <person name="Guhlin J."/>
            <person name="Harrop T.W.R."/>
            <person name="Goldson S.G."/>
            <person name="Dearden P.K."/>
        </authorList>
    </citation>
    <scope>NUCLEOTIDE SEQUENCE</scope>
    <source>
        <strain evidence="5">Lincoln</strain>
        <tissue evidence="5">Whole body</tissue>
    </source>
</reference>
<dbReference type="InterPro" id="IPR016024">
    <property type="entry name" value="ARM-type_fold"/>
</dbReference>
<keyword evidence="2" id="KW-0694">RNA-binding</keyword>
<feature type="region of interest" description="Disordered" evidence="3">
    <location>
        <begin position="61"/>
        <end position="88"/>
    </location>
</feature>
<evidence type="ECO:0000256" key="2">
    <source>
        <dbReference type="ARBA" id="ARBA00022884"/>
    </source>
</evidence>
<dbReference type="InterPro" id="IPR033133">
    <property type="entry name" value="PUM-HD"/>
</dbReference>
<gene>
    <name evidence="5" type="ORF">PV327_004480</name>
</gene>
<dbReference type="InterPro" id="IPR011989">
    <property type="entry name" value="ARM-like"/>
</dbReference>
<dbReference type="GO" id="GO:0005730">
    <property type="term" value="C:nucleolus"/>
    <property type="evidence" value="ECO:0007669"/>
    <property type="project" value="TreeGrafter"/>
</dbReference>
<keyword evidence="1" id="KW-0677">Repeat</keyword>
<accession>A0AA39FCN0</accession>
<sequence length="626" mass="70458">MKRVDDKSVEKPEPASKKAKKNVASDEAAPKKLLTKKSLKSDDKKKVMKGKFEKPLAVKKFGKPSSALSKNNGKFINKNNQGNSDEKPDWKVFKKEKKELREKRKSKKLNEVYDVSVKAKQIGEKLREANCTPAEREKLCSQLFTLFNGNFNKLVFTHDMSRIVQWLLKYCDEKIRQSIVDEIQPSIVLMLQSTYAKKCIQKASKYGNKQIGQKILTACNGNVVKLMSHTIASPIVDAIYTKWADEKTKNYFKQEFFGDMYTQSKDDKITTLKDVFGVATDMKSATLSAVKINLLRVLNKNLMGSALIQAVLVEYLTLCSEEDRSELIVMLRNSIVELSKTKDGAKVAMLCIWHGTPKDRKLSLKAIKDNVQDLATSEHGHLILMAMFDSIDDTVLMKKILIPELLSSLNGLILSEYGKKVILYLVARRDTQHFHPDFIALLQEGDGNAVSKKSAEIREKELLQAVIDSFLESITTETSVWLANGSIAMVTLAILKAGHGEKLTDAFTAITEYLIDINSVIEEGETKYSAVEHPGLHMMLKKLICADKKLIEKNESTFGEILIAKLDDSIIQRWIEFNRGCFLLILLLENESESVASNLISILKNSQKSLKCKKHSGASILLKKIK</sequence>
<dbReference type="Gene3D" id="1.25.10.10">
    <property type="entry name" value="Leucine-rich Repeat Variant"/>
    <property type="match status" value="2"/>
</dbReference>